<evidence type="ECO:0000313" key="9">
    <source>
        <dbReference type="EMBL" id="ACU84438.1"/>
    </source>
</evidence>
<dbReference type="PROSITE" id="PS50928">
    <property type="entry name" value="ABC_TM1"/>
    <property type="match status" value="1"/>
</dbReference>
<protein>
    <submittedName>
        <fullName evidence="9">Carbohydrate ABC transporter membrane protein</fullName>
    </submittedName>
</protein>
<dbReference type="InterPro" id="IPR035906">
    <property type="entry name" value="MetI-like_sf"/>
</dbReference>
<keyword evidence="2 7" id="KW-0813">Transport</keyword>
<proteinExistence type="inferred from homology"/>
<feature type="transmembrane region" description="Helical" evidence="7">
    <location>
        <begin position="24"/>
        <end position="46"/>
    </location>
</feature>
<dbReference type="KEGG" id="bfa:Bfae_05720"/>
<feature type="transmembrane region" description="Helical" evidence="7">
    <location>
        <begin position="227"/>
        <end position="246"/>
    </location>
</feature>
<dbReference type="eggNOG" id="COG1175">
    <property type="taxonomic scope" value="Bacteria"/>
</dbReference>
<evidence type="ECO:0000256" key="6">
    <source>
        <dbReference type="ARBA" id="ARBA00023136"/>
    </source>
</evidence>
<dbReference type="PATRIC" id="fig|446465.5.peg.559"/>
<keyword evidence="5 7" id="KW-1133">Transmembrane helix</keyword>
<dbReference type="GO" id="GO:0005886">
    <property type="term" value="C:plasma membrane"/>
    <property type="evidence" value="ECO:0007669"/>
    <property type="project" value="UniProtKB-SubCell"/>
</dbReference>
<feature type="transmembrane region" description="Helical" evidence="7">
    <location>
        <begin position="124"/>
        <end position="145"/>
    </location>
</feature>
<feature type="transmembrane region" description="Helical" evidence="7">
    <location>
        <begin position="90"/>
        <end position="112"/>
    </location>
</feature>
<dbReference type="AlphaFoldDB" id="C7MI12"/>
<reference evidence="9 10" key="1">
    <citation type="journal article" date="2009" name="Stand. Genomic Sci.">
        <title>Complete genome sequence of Brachybacterium faecium type strain (Schefferle 6-10).</title>
        <authorList>
            <person name="Lapidus A."/>
            <person name="Pukall R."/>
            <person name="Labuttii K."/>
            <person name="Copeland A."/>
            <person name="Del Rio T.G."/>
            <person name="Nolan M."/>
            <person name="Chen F."/>
            <person name="Lucas S."/>
            <person name="Tice H."/>
            <person name="Cheng J.F."/>
            <person name="Bruce D."/>
            <person name="Goodwin L."/>
            <person name="Pitluck S."/>
            <person name="Rohde M."/>
            <person name="Goker M."/>
            <person name="Pati A."/>
            <person name="Ivanova N."/>
            <person name="Mavrommatis K."/>
            <person name="Chen A."/>
            <person name="Palaniappan K."/>
            <person name="D'haeseleer P."/>
            <person name="Chain P."/>
            <person name="Bristow J."/>
            <person name="Eisen J.A."/>
            <person name="Markowitz V."/>
            <person name="Hugenholtz P."/>
            <person name="Kyrpides N.C."/>
            <person name="Klenk H.P."/>
        </authorList>
    </citation>
    <scope>NUCLEOTIDE SEQUENCE [LARGE SCALE GENOMIC DNA]</scope>
    <source>
        <strain evidence="10">ATCC 43885 / DSM 4810 / JCM 11609 / LMG 19847 / NBRC 14762 / NCIMB 9860 / 6-10</strain>
    </source>
</reference>
<evidence type="ECO:0000256" key="3">
    <source>
        <dbReference type="ARBA" id="ARBA00022475"/>
    </source>
</evidence>
<name>C7MI12_BRAFD</name>
<dbReference type="HOGENOM" id="CLU_016047_0_3_11"/>
<feature type="domain" description="ABC transmembrane type-1" evidence="8">
    <location>
        <begin position="87"/>
        <end position="305"/>
    </location>
</feature>
<dbReference type="InterPro" id="IPR050809">
    <property type="entry name" value="UgpAE/MalFG_permease"/>
</dbReference>
<evidence type="ECO:0000256" key="7">
    <source>
        <dbReference type="RuleBase" id="RU363032"/>
    </source>
</evidence>
<keyword evidence="6 7" id="KW-0472">Membrane</keyword>
<comment type="subcellular location">
    <subcellularLocation>
        <location evidence="1 7">Cell membrane</location>
        <topology evidence="1 7">Multi-pass membrane protein</topology>
    </subcellularLocation>
</comment>
<evidence type="ECO:0000256" key="5">
    <source>
        <dbReference type="ARBA" id="ARBA00022989"/>
    </source>
</evidence>
<evidence type="ECO:0000256" key="4">
    <source>
        <dbReference type="ARBA" id="ARBA00022692"/>
    </source>
</evidence>
<dbReference type="STRING" id="446465.Bfae_05720"/>
<dbReference type="PANTHER" id="PTHR43227">
    <property type="entry name" value="BLL4140 PROTEIN"/>
    <property type="match status" value="1"/>
</dbReference>
<sequence>MSALDAPTGAPPLRPRPRPLSARMAPALLLAPAVVLVLVALAYPMVRQLVMSFQEFGLAQQFGQPAEWVGLQNYANILSDPYFWSVFGKSVAFCFWTAGWTMLGALGFALLMRSASAPARTFMNIVLVVVWAMPLIASLTVWQWLVDANFGLLNHVLTGAGLDGFAGFSWLASSPWTFYLIASAVIVWASMPLATITIYSALSQVDDALLEAAQLDGAGYLGRLRNVIFPTIMPVVSLIGVLQVIWDLRVFTQIHVLQQSGGITQQTNLLGTYVYQVGIAQGDYGTASALAMIILLLTLVMTAKYLQMLWTQGDIR</sequence>
<dbReference type="PANTHER" id="PTHR43227:SF8">
    <property type="entry name" value="DIACETYLCHITOBIOSE UPTAKE SYSTEM PERMEASE PROTEIN DASB"/>
    <property type="match status" value="1"/>
</dbReference>
<dbReference type="EMBL" id="CP001643">
    <property type="protein sequence ID" value="ACU84438.1"/>
    <property type="molecule type" value="Genomic_DNA"/>
</dbReference>
<dbReference type="InterPro" id="IPR000515">
    <property type="entry name" value="MetI-like"/>
</dbReference>
<dbReference type="Proteomes" id="UP000001919">
    <property type="component" value="Chromosome"/>
</dbReference>
<dbReference type="OrthoDB" id="9804439at2"/>
<dbReference type="CDD" id="cd06261">
    <property type="entry name" value="TM_PBP2"/>
    <property type="match status" value="1"/>
</dbReference>
<evidence type="ECO:0000256" key="1">
    <source>
        <dbReference type="ARBA" id="ARBA00004651"/>
    </source>
</evidence>
<keyword evidence="4 7" id="KW-0812">Transmembrane</keyword>
<gene>
    <name evidence="9" type="ordered locus">Bfae_05720</name>
</gene>
<feature type="transmembrane region" description="Helical" evidence="7">
    <location>
        <begin position="284"/>
        <end position="306"/>
    </location>
</feature>
<accession>C7MI12</accession>
<keyword evidence="3" id="KW-1003">Cell membrane</keyword>
<evidence type="ECO:0000259" key="8">
    <source>
        <dbReference type="PROSITE" id="PS50928"/>
    </source>
</evidence>
<dbReference type="SUPFAM" id="SSF161098">
    <property type="entry name" value="MetI-like"/>
    <property type="match status" value="1"/>
</dbReference>
<comment type="similarity">
    <text evidence="7">Belongs to the binding-protein-dependent transport system permease family.</text>
</comment>
<dbReference type="GO" id="GO:0055085">
    <property type="term" value="P:transmembrane transport"/>
    <property type="evidence" value="ECO:0007669"/>
    <property type="project" value="InterPro"/>
</dbReference>
<dbReference type="Pfam" id="PF00528">
    <property type="entry name" value="BPD_transp_1"/>
    <property type="match status" value="1"/>
</dbReference>
<keyword evidence="10" id="KW-1185">Reference proteome</keyword>
<evidence type="ECO:0000313" key="10">
    <source>
        <dbReference type="Proteomes" id="UP000001919"/>
    </source>
</evidence>
<organism evidence="9 10">
    <name type="scientific">Brachybacterium faecium (strain ATCC 43885 / DSM 4810 / JCM 11609 / LMG 19847 / NBRC 14762 / NCIMB 9860 / 6-10)</name>
    <dbReference type="NCBI Taxonomy" id="446465"/>
    <lineage>
        <taxon>Bacteria</taxon>
        <taxon>Bacillati</taxon>
        <taxon>Actinomycetota</taxon>
        <taxon>Actinomycetes</taxon>
        <taxon>Micrococcales</taxon>
        <taxon>Dermabacteraceae</taxon>
        <taxon>Brachybacterium</taxon>
    </lineage>
</organism>
<dbReference type="Gene3D" id="1.10.3720.10">
    <property type="entry name" value="MetI-like"/>
    <property type="match status" value="1"/>
</dbReference>
<evidence type="ECO:0000256" key="2">
    <source>
        <dbReference type="ARBA" id="ARBA00022448"/>
    </source>
</evidence>